<dbReference type="EMBL" id="ACIP02000001">
    <property type="protein sequence ID" value="EEP29265.1"/>
    <property type="molecule type" value="Genomic_DNA"/>
</dbReference>
<evidence type="ECO:0000259" key="4">
    <source>
        <dbReference type="PROSITE" id="PS50949"/>
    </source>
</evidence>
<dbReference type="GO" id="GO:0003700">
    <property type="term" value="F:DNA-binding transcription factor activity"/>
    <property type="evidence" value="ECO:0007669"/>
    <property type="project" value="InterPro"/>
</dbReference>
<dbReference type="RefSeq" id="WP_006905653.1">
    <property type="nucleotide sequence ID" value="NZ_GG665866.1"/>
</dbReference>
<dbReference type="Gene3D" id="1.10.10.10">
    <property type="entry name" value="Winged helix-like DNA-binding domain superfamily/Winged helix DNA-binding domain"/>
    <property type="match status" value="1"/>
</dbReference>
<feature type="domain" description="HTH gntR-type" evidence="4">
    <location>
        <begin position="7"/>
        <end position="75"/>
    </location>
</feature>
<name>C4G9G8_9FIRM</name>
<reference evidence="5" key="1">
    <citation type="submission" date="2009-04" db="EMBL/GenBank/DDBJ databases">
        <authorList>
            <person name="Weinstock G."/>
            <person name="Sodergren E."/>
            <person name="Clifton S."/>
            <person name="Fulton L."/>
            <person name="Fulton B."/>
            <person name="Courtney L."/>
            <person name="Fronick C."/>
            <person name="Harrison M."/>
            <person name="Strong C."/>
            <person name="Farmer C."/>
            <person name="Delahaunty K."/>
            <person name="Markovic C."/>
            <person name="Hall O."/>
            <person name="Minx P."/>
            <person name="Tomlinson C."/>
            <person name="Mitreva M."/>
            <person name="Nelson J."/>
            <person name="Hou S."/>
            <person name="Wollam A."/>
            <person name="Pepin K.H."/>
            <person name="Johnson M."/>
            <person name="Bhonagiri V."/>
            <person name="Nash W.E."/>
            <person name="Warren W."/>
            <person name="Chinwalla A."/>
            <person name="Mardis E.R."/>
            <person name="Wilson R.K."/>
        </authorList>
    </citation>
    <scope>NUCLEOTIDE SEQUENCE [LARGE SCALE GENOMIC DNA]</scope>
    <source>
        <strain evidence="5">DSM 14600</strain>
    </source>
</reference>
<keyword evidence="6" id="KW-1185">Reference proteome</keyword>
<evidence type="ECO:0000256" key="1">
    <source>
        <dbReference type="ARBA" id="ARBA00023015"/>
    </source>
</evidence>
<gene>
    <name evidence="5" type="ORF">GCWU000342_00621</name>
</gene>
<sequence>MQFDSSIPIYLQVSEAIKQDIVAGRRLSGDKLPSGRELALLYRINPNTAARVYQVLESEGVCISRRGLGTFVREDGDLAERIRREMAEENIDRFVSSMREMGFGKEEILVMVQEAL</sequence>
<dbReference type="GO" id="GO:0003677">
    <property type="term" value="F:DNA binding"/>
    <property type="evidence" value="ECO:0007669"/>
    <property type="project" value="UniProtKB-KW"/>
</dbReference>
<dbReference type="SUPFAM" id="SSF46785">
    <property type="entry name" value="Winged helix' DNA-binding domain"/>
    <property type="match status" value="1"/>
</dbReference>
<evidence type="ECO:0000313" key="6">
    <source>
        <dbReference type="Proteomes" id="UP000003494"/>
    </source>
</evidence>
<dbReference type="PROSITE" id="PS50949">
    <property type="entry name" value="HTH_GNTR"/>
    <property type="match status" value="1"/>
</dbReference>
<keyword evidence="2" id="KW-0238">DNA-binding</keyword>
<dbReference type="HOGENOM" id="CLU_017584_10_0_9"/>
<dbReference type="CDD" id="cd07377">
    <property type="entry name" value="WHTH_GntR"/>
    <property type="match status" value="1"/>
</dbReference>
<dbReference type="InterPro" id="IPR000524">
    <property type="entry name" value="Tscrpt_reg_HTH_GntR"/>
</dbReference>
<dbReference type="STRING" id="626523.GCWU000342_00621"/>
<proteinExistence type="predicted"/>
<dbReference type="InterPro" id="IPR036388">
    <property type="entry name" value="WH-like_DNA-bd_sf"/>
</dbReference>
<keyword evidence="3" id="KW-0804">Transcription</keyword>
<protein>
    <submittedName>
        <fullName evidence="5">Transcriptional regulator, GntR family</fullName>
    </submittedName>
</protein>
<dbReference type="Pfam" id="PF00392">
    <property type="entry name" value="GntR"/>
    <property type="match status" value="1"/>
</dbReference>
<evidence type="ECO:0000256" key="3">
    <source>
        <dbReference type="ARBA" id="ARBA00023163"/>
    </source>
</evidence>
<organism evidence="5 6">
    <name type="scientific">Shuttleworthella satelles DSM 14600</name>
    <dbReference type="NCBI Taxonomy" id="626523"/>
    <lineage>
        <taxon>Bacteria</taxon>
        <taxon>Bacillati</taxon>
        <taxon>Bacillota</taxon>
        <taxon>Clostridia</taxon>
        <taxon>Lachnospirales</taxon>
        <taxon>Lachnospiraceae</taxon>
        <taxon>Shuttleworthella</taxon>
    </lineage>
</organism>
<dbReference type="eggNOG" id="COG1725">
    <property type="taxonomic scope" value="Bacteria"/>
</dbReference>
<dbReference type="InterPro" id="IPR036390">
    <property type="entry name" value="WH_DNA-bd_sf"/>
</dbReference>
<accession>C4G9G8</accession>
<dbReference type="AlphaFoldDB" id="C4G9G8"/>
<dbReference type="SMART" id="SM00345">
    <property type="entry name" value="HTH_GNTR"/>
    <property type="match status" value="1"/>
</dbReference>
<evidence type="ECO:0000256" key="2">
    <source>
        <dbReference type="ARBA" id="ARBA00023125"/>
    </source>
</evidence>
<dbReference type="PANTHER" id="PTHR38445">
    <property type="entry name" value="HTH-TYPE TRANSCRIPTIONAL REPRESSOR YTRA"/>
    <property type="match status" value="1"/>
</dbReference>
<comment type="caution">
    <text evidence="5">The sequence shown here is derived from an EMBL/GenBank/DDBJ whole genome shotgun (WGS) entry which is preliminary data.</text>
</comment>
<evidence type="ECO:0000313" key="5">
    <source>
        <dbReference type="EMBL" id="EEP29265.1"/>
    </source>
</evidence>
<keyword evidence="1" id="KW-0805">Transcription regulation</keyword>
<dbReference type="Proteomes" id="UP000003494">
    <property type="component" value="Unassembled WGS sequence"/>
</dbReference>
<dbReference type="PANTHER" id="PTHR38445:SF9">
    <property type="entry name" value="HTH-TYPE TRANSCRIPTIONAL REPRESSOR YTRA"/>
    <property type="match status" value="1"/>
</dbReference>